<evidence type="ECO:0000256" key="6">
    <source>
        <dbReference type="PROSITE-ProRule" id="PRU00108"/>
    </source>
</evidence>
<dbReference type="PROSITE" id="PS00027">
    <property type="entry name" value="HOMEOBOX_1"/>
    <property type="match status" value="1"/>
</dbReference>
<comment type="subcellular location">
    <subcellularLocation>
        <location evidence="6 7">Nucleus</location>
    </subcellularLocation>
</comment>
<reference evidence="10 11" key="1">
    <citation type="submission" date="2019-09" db="EMBL/GenBank/DDBJ databases">
        <title>Bird 10,000 Genomes (B10K) Project - Family phase.</title>
        <authorList>
            <person name="Zhang G."/>
        </authorList>
    </citation>
    <scope>NUCLEOTIDE SEQUENCE [LARGE SCALE GENOMIC DNA]</scope>
    <source>
        <strain evidence="10">B10K-MSB-37135</strain>
        <tissue evidence="10">Heart</tissue>
    </source>
</reference>
<evidence type="ECO:0000256" key="7">
    <source>
        <dbReference type="RuleBase" id="RU000682"/>
    </source>
</evidence>
<dbReference type="PANTHER" id="PTHR24327">
    <property type="entry name" value="HOMEOBOX PROTEIN"/>
    <property type="match status" value="1"/>
</dbReference>
<dbReference type="Proteomes" id="UP000534426">
    <property type="component" value="Unassembled WGS sequence"/>
</dbReference>
<dbReference type="CDD" id="cd00086">
    <property type="entry name" value="homeodomain"/>
    <property type="match status" value="1"/>
</dbReference>
<evidence type="ECO:0000256" key="4">
    <source>
        <dbReference type="ARBA" id="ARBA00023155"/>
    </source>
</evidence>
<dbReference type="AlphaFoldDB" id="A0A7K4LAR9"/>
<dbReference type="InterPro" id="IPR001356">
    <property type="entry name" value="HD"/>
</dbReference>
<dbReference type="GO" id="GO:0000981">
    <property type="term" value="F:DNA-binding transcription factor activity, RNA polymerase II-specific"/>
    <property type="evidence" value="ECO:0007669"/>
    <property type="project" value="InterPro"/>
</dbReference>
<dbReference type="SMART" id="SM00389">
    <property type="entry name" value="HOX"/>
    <property type="match status" value="1"/>
</dbReference>
<dbReference type="EMBL" id="VWPW01006643">
    <property type="protein sequence ID" value="NWJ00969.1"/>
    <property type="molecule type" value="Genomic_DNA"/>
</dbReference>
<feature type="non-terminal residue" evidence="10">
    <location>
        <position position="287"/>
    </location>
</feature>
<dbReference type="InterPro" id="IPR022135">
    <property type="entry name" value="Distal-less_N"/>
</dbReference>
<evidence type="ECO:0000256" key="5">
    <source>
        <dbReference type="ARBA" id="ARBA00023242"/>
    </source>
</evidence>
<keyword evidence="11" id="KW-1185">Reference proteome</keyword>
<dbReference type="GO" id="GO:0000978">
    <property type="term" value="F:RNA polymerase II cis-regulatory region sequence-specific DNA binding"/>
    <property type="evidence" value="ECO:0007669"/>
    <property type="project" value="TreeGrafter"/>
</dbReference>
<feature type="region of interest" description="Disordered" evidence="8">
    <location>
        <begin position="193"/>
        <end position="287"/>
    </location>
</feature>
<feature type="compositionally biased region" description="Gly residues" evidence="8">
    <location>
        <begin position="219"/>
        <end position="228"/>
    </location>
</feature>
<comment type="similarity">
    <text evidence="1">Belongs to the distal-less homeobox family.</text>
</comment>
<dbReference type="InterPro" id="IPR050460">
    <property type="entry name" value="Distal-less_Homeobox_TF"/>
</dbReference>
<evidence type="ECO:0000313" key="10">
    <source>
        <dbReference type="EMBL" id="NWJ00969.1"/>
    </source>
</evidence>
<dbReference type="FunFam" id="1.10.10.60:FF:000048">
    <property type="entry name" value="Distal-less homeobox 2"/>
    <property type="match status" value="1"/>
</dbReference>
<dbReference type="Pfam" id="PF12413">
    <property type="entry name" value="DLL_N"/>
    <property type="match status" value="1"/>
</dbReference>
<dbReference type="PROSITE" id="PS50071">
    <property type="entry name" value="HOMEOBOX_2"/>
    <property type="match status" value="1"/>
</dbReference>
<accession>A0A7K4LAR9</accession>
<proteinExistence type="inferred from homology"/>
<evidence type="ECO:0000256" key="2">
    <source>
        <dbReference type="ARBA" id="ARBA00022473"/>
    </source>
</evidence>
<dbReference type="InterPro" id="IPR017970">
    <property type="entry name" value="Homeobox_CS"/>
</dbReference>
<evidence type="ECO:0000256" key="8">
    <source>
        <dbReference type="SAM" id="MobiDB-lite"/>
    </source>
</evidence>
<dbReference type="InterPro" id="IPR009057">
    <property type="entry name" value="Homeodomain-like_sf"/>
</dbReference>
<dbReference type="PRINTS" id="PR00024">
    <property type="entry name" value="HOMEOBOX"/>
</dbReference>
<dbReference type="InterPro" id="IPR020479">
    <property type="entry name" value="HD_metazoa"/>
</dbReference>
<dbReference type="PANTHER" id="PTHR24327:SF28">
    <property type="entry name" value="HOMEOBOX PROTEIN DLX-3"/>
    <property type="match status" value="1"/>
</dbReference>
<keyword evidence="3 6" id="KW-0238">DNA-binding</keyword>
<keyword evidence="4 6" id="KW-0371">Homeobox</keyword>
<dbReference type="SUPFAM" id="SSF46689">
    <property type="entry name" value="Homeodomain-like"/>
    <property type="match status" value="1"/>
</dbReference>
<dbReference type="Gene3D" id="1.10.10.60">
    <property type="entry name" value="Homeodomain-like"/>
    <property type="match status" value="1"/>
</dbReference>
<dbReference type="InterPro" id="IPR000047">
    <property type="entry name" value="HTH_motif"/>
</dbReference>
<feature type="compositionally biased region" description="Polar residues" evidence="8">
    <location>
        <begin position="196"/>
        <end position="207"/>
    </location>
</feature>
<evidence type="ECO:0000256" key="1">
    <source>
        <dbReference type="ARBA" id="ARBA00007916"/>
    </source>
</evidence>
<evidence type="ECO:0000313" key="11">
    <source>
        <dbReference type="Proteomes" id="UP000534426"/>
    </source>
</evidence>
<evidence type="ECO:0000256" key="3">
    <source>
        <dbReference type="ARBA" id="ARBA00023125"/>
    </source>
</evidence>
<keyword evidence="2" id="KW-0217">Developmental protein</keyword>
<dbReference type="Pfam" id="PF00046">
    <property type="entry name" value="Homeodomain"/>
    <property type="match status" value="1"/>
</dbReference>
<protein>
    <submittedName>
        <fullName evidence="10">DLX3 protein</fullName>
    </submittedName>
</protein>
<evidence type="ECO:0000259" key="9">
    <source>
        <dbReference type="PROSITE" id="PS50071"/>
    </source>
</evidence>
<dbReference type="GO" id="GO:0030855">
    <property type="term" value="P:epithelial cell differentiation"/>
    <property type="evidence" value="ECO:0007669"/>
    <property type="project" value="TreeGrafter"/>
</dbReference>
<feature type="DNA-binding region" description="Homeobox" evidence="6">
    <location>
        <begin position="127"/>
        <end position="186"/>
    </location>
</feature>
<comment type="caution">
    <text evidence="10">The sequence shown here is derived from an EMBL/GenBank/DDBJ whole genome shotgun (WGS) entry which is preliminary data.</text>
</comment>
<feature type="domain" description="Homeobox" evidence="9">
    <location>
        <begin position="125"/>
        <end position="185"/>
    </location>
</feature>
<keyword evidence="5 6" id="KW-0539">Nucleus</keyword>
<feature type="non-terminal residue" evidence="10">
    <location>
        <position position="1"/>
    </location>
</feature>
<organism evidence="10 11">
    <name type="scientific">Crypturellus undulatus</name>
    <dbReference type="NCBI Taxonomy" id="48396"/>
    <lineage>
        <taxon>Eukaryota</taxon>
        <taxon>Metazoa</taxon>
        <taxon>Chordata</taxon>
        <taxon>Craniata</taxon>
        <taxon>Vertebrata</taxon>
        <taxon>Euteleostomi</taxon>
        <taxon>Archelosauria</taxon>
        <taxon>Archosauria</taxon>
        <taxon>Dinosauria</taxon>
        <taxon>Saurischia</taxon>
        <taxon>Theropoda</taxon>
        <taxon>Coelurosauria</taxon>
        <taxon>Aves</taxon>
        <taxon>Palaeognathae</taxon>
        <taxon>Tinamiformes</taxon>
        <taxon>Tinamidae</taxon>
        <taxon>Crypturellus</taxon>
    </lineage>
</organism>
<gene>
    <name evidence="10" type="primary">Dlx3</name>
    <name evidence="10" type="ORF">CRYUND_R06714</name>
</gene>
<name>A0A7K4LAR9_9AVES</name>
<sequence length="287" mass="31346">MSGSFDKKLSSILTDLSGSLSCHAASKDSPTLPESSVTDLGYYTGQHDYYGGQSYGQPVSHYPYHQFNLNGIGAAGTYSPKSDYSYSPSYRQYGHFREQQLPAQEAVSVKEEPEPEVRMVNGKPKKIRKPRTIYSSYQLAALQRRFQKAQYLALPERAELAAQLGLTQTQVKIWFQNRRSKFKKLYKNGEVPLEHSPNNSDSMACNSPPSPAVWDSNAHGGGGGGGTAGRTPLPQPLPYSSSPGFLDEHNPWYHPQSLGAPHLPPQPPGPSMHHTSPGPPASSGAVY</sequence>
<dbReference type="GO" id="GO:0005634">
    <property type="term" value="C:nucleus"/>
    <property type="evidence" value="ECO:0007669"/>
    <property type="project" value="UniProtKB-SubCell"/>
</dbReference>
<dbReference type="PRINTS" id="PR00031">
    <property type="entry name" value="HTHREPRESSR"/>
</dbReference>